<dbReference type="AlphaFoldDB" id="A0A4Y2DLT7"/>
<dbReference type="Proteomes" id="UP000499080">
    <property type="component" value="Unassembled WGS sequence"/>
</dbReference>
<protein>
    <submittedName>
        <fullName evidence="1">Uncharacterized protein</fullName>
    </submittedName>
</protein>
<proteinExistence type="predicted"/>
<evidence type="ECO:0000313" key="1">
    <source>
        <dbReference type="EMBL" id="GBM17167.1"/>
    </source>
</evidence>
<evidence type="ECO:0000313" key="2">
    <source>
        <dbReference type="Proteomes" id="UP000499080"/>
    </source>
</evidence>
<comment type="caution">
    <text evidence="1">The sequence shown here is derived from an EMBL/GenBank/DDBJ whole genome shotgun (WGS) entry which is preliminary data.</text>
</comment>
<keyword evidence="2" id="KW-1185">Reference proteome</keyword>
<gene>
    <name evidence="1" type="ORF">AVEN_47576_1</name>
</gene>
<organism evidence="1 2">
    <name type="scientific">Araneus ventricosus</name>
    <name type="common">Orbweaver spider</name>
    <name type="synonym">Epeira ventricosa</name>
    <dbReference type="NCBI Taxonomy" id="182803"/>
    <lineage>
        <taxon>Eukaryota</taxon>
        <taxon>Metazoa</taxon>
        <taxon>Ecdysozoa</taxon>
        <taxon>Arthropoda</taxon>
        <taxon>Chelicerata</taxon>
        <taxon>Arachnida</taxon>
        <taxon>Araneae</taxon>
        <taxon>Araneomorphae</taxon>
        <taxon>Entelegynae</taxon>
        <taxon>Araneoidea</taxon>
        <taxon>Araneidae</taxon>
        <taxon>Araneus</taxon>
    </lineage>
</organism>
<name>A0A4Y2DLT7_ARAVE</name>
<dbReference type="EMBL" id="BGPR01000384">
    <property type="protein sequence ID" value="GBM17167.1"/>
    <property type="molecule type" value="Genomic_DNA"/>
</dbReference>
<reference evidence="1 2" key="1">
    <citation type="journal article" date="2019" name="Sci. Rep.">
        <title>Orb-weaving spider Araneus ventricosus genome elucidates the spidroin gene catalogue.</title>
        <authorList>
            <person name="Kono N."/>
            <person name="Nakamura H."/>
            <person name="Ohtoshi R."/>
            <person name="Moran D.A.P."/>
            <person name="Shinohara A."/>
            <person name="Yoshida Y."/>
            <person name="Fujiwara M."/>
            <person name="Mori M."/>
            <person name="Tomita M."/>
            <person name="Arakawa K."/>
        </authorList>
    </citation>
    <scope>NUCLEOTIDE SEQUENCE [LARGE SCALE GENOMIC DNA]</scope>
</reference>
<sequence length="139" mass="16089">MPMVLKHSRRILLGMFYNGSHHNEFINLSTLCIPFTPHLWTLSISEELYLACCPVVVYFRMSFYNYFLTDGLPQISTPTLSWHRGHRMIGSTQIAIRVLWSVAKGSSRHIRQPLLLEVSYVIGDVDNTSRPPQWRILSI</sequence>
<accession>A0A4Y2DLT7</accession>